<evidence type="ECO:0000256" key="1">
    <source>
        <dbReference type="ARBA" id="ARBA00004141"/>
    </source>
</evidence>
<reference evidence="10" key="1">
    <citation type="submission" date="2020-11" db="EMBL/GenBank/DDBJ databases">
        <authorList>
            <consortium name="DOE Joint Genome Institute"/>
            <person name="Ahrendt S."/>
            <person name="Riley R."/>
            <person name="Andreopoulos W."/>
            <person name="Labutti K."/>
            <person name="Pangilinan J."/>
            <person name="Ruiz-Duenas F.J."/>
            <person name="Barrasa J.M."/>
            <person name="Sanchez-Garcia M."/>
            <person name="Camarero S."/>
            <person name="Miyauchi S."/>
            <person name="Serrano A."/>
            <person name="Linde D."/>
            <person name="Babiker R."/>
            <person name="Drula E."/>
            <person name="Ayuso-Fernandez I."/>
            <person name="Pacheco R."/>
            <person name="Padilla G."/>
            <person name="Ferreira P."/>
            <person name="Barriuso J."/>
            <person name="Kellner H."/>
            <person name="Castanera R."/>
            <person name="Alfaro M."/>
            <person name="Ramirez L."/>
            <person name="Pisabarro A.G."/>
            <person name="Kuo A."/>
            <person name="Tritt A."/>
            <person name="Lipzen A."/>
            <person name="He G."/>
            <person name="Yan M."/>
            <person name="Ng V."/>
            <person name="Cullen D."/>
            <person name="Martin F."/>
            <person name="Rosso M.-N."/>
            <person name="Henrissat B."/>
            <person name="Hibbett D."/>
            <person name="Martinez A.T."/>
            <person name="Grigoriev I.V."/>
        </authorList>
    </citation>
    <scope>NUCLEOTIDE SEQUENCE</scope>
    <source>
        <strain evidence="10">CBS 247.69</strain>
    </source>
</reference>
<evidence type="ECO:0000259" key="9">
    <source>
        <dbReference type="Pfam" id="PF00999"/>
    </source>
</evidence>
<dbReference type="InterPro" id="IPR050794">
    <property type="entry name" value="CPA2_transporter"/>
</dbReference>
<keyword evidence="5" id="KW-0406">Ion transport</keyword>
<feature type="transmembrane region" description="Helical" evidence="8">
    <location>
        <begin position="140"/>
        <end position="161"/>
    </location>
</feature>
<feature type="transmembrane region" description="Helical" evidence="8">
    <location>
        <begin position="393"/>
        <end position="411"/>
    </location>
</feature>
<sequence>MTSSIISRISGFIPETSHRLSARAVVTSAGVIAGENPAEYSPNDPFKLWVIQLVIIIGMSRLCYGALLKLHQPRAVAELLGGIILGPTIMGRIPGFTATIFPEDSIQILNLCATIGLTFFLFFAGLELDLGLMKRHLKAAIVVSAAGLLVPFAFGYLLAFALYREFLDDSTDFALFALFVAIAICITAIPIVVRMLAELGLFDTALGVVVIGAGMGNDILGWILLALAVALSNASNGLVVVYMILTAIAYVIVFLYPVRWFFTWLARWTGSLETGKASPTMMIATLVMLFISAFFTDIIGLHAIFGAFIAGLIVPHDNGLSHQFAKQLEDVAMNIFLPIYFTLSGLKTDLSLLNNGKAWGFTIVICAMSFASKFAGCAGAAKYMGFNWRESSAIGTLMTCKGLLELIVINLGLQSGILTPIMFAMFVFHALLLTFITAPLTTLIIPKKHLQKMLANKITDSEGEGPSEVPSPEVGSVVDDSEKAQSVVEDSASSVGTHRGARQN</sequence>
<keyword evidence="2" id="KW-0813">Transport</keyword>
<feature type="transmembrane region" description="Helical" evidence="8">
    <location>
        <begin position="283"/>
        <end position="314"/>
    </location>
</feature>
<feature type="transmembrane region" description="Helical" evidence="8">
    <location>
        <begin position="173"/>
        <end position="193"/>
    </location>
</feature>
<organism evidence="10 11">
    <name type="scientific">Collybia nuda</name>
    <dbReference type="NCBI Taxonomy" id="64659"/>
    <lineage>
        <taxon>Eukaryota</taxon>
        <taxon>Fungi</taxon>
        <taxon>Dikarya</taxon>
        <taxon>Basidiomycota</taxon>
        <taxon>Agaricomycotina</taxon>
        <taxon>Agaricomycetes</taxon>
        <taxon>Agaricomycetidae</taxon>
        <taxon>Agaricales</taxon>
        <taxon>Tricholomatineae</taxon>
        <taxon>Clitocybaceae</taxon>
        <taxon>Collybia</taxon>
    </lineage>
</organism>
<evidence type="ECO:0000256" key="4">
    <source>
        <dbReference type="ARBA" id="ARBA00022989"/>
    </source>
</evidence>
<feature type="compositionally biased region" description="Low complexity" evidence="7">
    <location>
        <begin position="464"/>
        <end position="478"/>
    </location>
</feature>
<feature type="transmembrane region" description="Helical" evidence="8">
    <location>
        <begin position="358"/>
        <end position="381"/>
    </location>
</feature>
<evidence type="ECO:0000256" key="7">
    <source>
        <dbReference type="SAM" id="MobiDB-lite"/>
    </source>
</evidence>
<dbReference type="InterPro" id="IPR006153">
    <property type="entry name" value="Cation/H_exchanger_TM"/>
</dbReference>
<evidence type="ECO:0000256" key="6">
    <source>
        <dbReference type="ARBA" id="ARBA00023136"/>
    </source>
</evidence>
<dbReference type="AlphaFoldDB" id="A0A9P5YGW9"/>
<feature type="transmembrane region" description="Helical" evidence="8">
    <location>
        <begin position="49"/>
        <end position="67"/>
    </location>
</feature>
<dbReference type="PANTHER" id="PTHR32468:SF0">
    <property type="entry name" value="K(+)_H(+) ANTIPORTER 1"/>
    <property type="match status" value="1"/>
</dbReference>
<evidence type="ECO:0000313" key="11">
    <source>
        <dbReference type="Proteomes" id="UP000807353"/>
    </source>
</evidence>
<dbReference type="GO" id="GO:1902600">
    <property type="term" value="P:proton transmembrane transport"/>
    <property type="evidence" value="ECO:0007669"/>
    <property type="project" value="InterPro"/>
</dbReference>
<dbReference type="Gene3D" id="1.20.1530.20">
    <property type="match status" value="1"/>
</dbReference>
<feature type="transmembrane region" description="Helical" evidence="8">
    <location>
        <begin position="237"/>
        <end position="262"/>
    </location>
</feature>
<evidence type="ECO:0000256" key="3">
    <source>
        <dbReference type="ARBA" id="ARBA00022692"/>
    </source>
</evidence>
<dbReference type="GO" id="GO:0016020">
    <property type="term" value="C:membrane"/>
    <property type="evidence" value="ECO:0007669"/>
    <property type="project" value="UniProtKB-SubCell"/>
</dbReference>
<feature type="transmembrane region" description="Helical" evidence="8">
    <location>
        <begin position="205"/>
        <end position="231"/>
    </location>
</feature>
<name>A0A9P5YGW9_9AGAR</name>
<evidence type="ECO:0000256" key="2">
    <source>
        <dbReference type="ARBA" id="ARBA00022448"/>
    </source>
</evidence>
<keyword evidence="6 8" id="KW-0472">Membrane</keyword>
<dbReference type="GO" id="GO:0015297">
    <property type="term" value="F:antiporter activity"/>
    <property type="evidence" value="ECO:0007669"/>
    <property type="project" value="InterPro"/>
</dbReference>
<dbReference type="Proteomes" id="UP000807353">
    <property type="component" value="Unassembled WGS sequence"/>
</dbReference>
<feature type="transmembrane region" description="Helical" evidence="8">
    <location>
        <begin position="107"/>
        <end position="128"/>
    </location>
</feature>
<evidence type="ECO:0000256" key="8">
    <source>
        <dbReference type="SAM" id="Phobius"/>
    </source>
</evidence>
<keyword evidence="4 8" id="KW-1133">Transmembrane helix</keyword>
<evidence type="ECO:0000256" key="5">
    <source>
        <dbReference type="ARBA" id="ARBA00023065"/>
    </source>
</evidence>
<dbReference type="OrthoDB" id="2687058at2759"/>
<keyword evidence="11" id="KW-1185">Reference proteome</keyword>
<dbReference type="PANTHER" id="PTHR32468">
    <property type="entry name" value="CATION/H + ANTIPORTER"/>
    <property type="match status" value="1"/>
</dbReference>
<proteinExistence type="predicted"/>
<dbReference type="InterPro" id="IPR038770">
    <property type="entry name" value="Na+/solute_symporter_sf"/>
</dbReference>
<dbReference type="EMBL" id="MU150233">
    <property type="protein sequence ID" value="KAF9468401.1"/>
    <property type="molecule type" value="Genomic_DNA"/>
</dbReference>
<comment type="subcellular location">
    <subcellularLocation>
        <location evidence="1">Membrane</location>
        <topology evidence="1">Multi-pass membrane protein</topology>
    </subcellularLocation>
</comment>
<protein>
    <submittedName>
        <fullName evidence="10">Sodium/hydrogen exchanger</fullName>
    </submittedName>
</protein>
<feature type="transmembrane region" description="Helical" evidence="8">
    <location>
        <begin position="79"/>
        <end position="101"/>
    </location>
</feature>
<dbReference type="Pfam" id="PF00999">
    <property type="entry name" value="Na_H_Exchanger"/>
    <property type="match status" value="1"/>
</dbReference>
<feature type="domain" description="Cation/H+ exchanger transmembrane" evidence="9">
    <location>
        <begin position="67"/>
        <end position="439"/>
    </location>
</feature>
<feature type="region of interest" description="Disordered" evidence="7">
    <location>
        <begin position="460"/>
        <end position="504"/>
    </location>
</feature>
<feature type="transmembrane region" description="Helical" evidence="8">
    <location>
        <begin position="417"/>
        <end position="445"/>
    </location>
</feature>
<comment type="caution">
    <text evidence="10">The sequence shown here is derived from an EMBL/GenBank/DDBJ whole genome shotgun (WGS) entry which is preliminary data.</text>
</comment>
<keyword evidence="3 8" id="KW-0812">Transmembrane</keyword>
<accession>A0A9P5YGW9</accession>
<evidence type="ECO:0000313" key="10">
    <source>
        <dbReference type="EMBL" id="KAF9468401.1"/>
    </source>
</evidence>
<gene>
    <name evidence="10" type="ORF">BDZ94DRAFT_784929</name>
</gene>